<dbReference type="Gene3D" id="3.40.50.300">
    <property type="entry name" value="P-loop containing nucleotide triphosphate hydrolases"/>
    <property type="match status" value="1"/>
</dbReference>
<sequence length="620" mass="68045">MWSDNQTDKDFLNFAHIADTAAELIVEADGQPLSMGVSGGWGVGKSSMLSLISSALESRDGDSYIFVEFNAWLYQGYDDARAALLDVIARKLIEHAEQSKTGLDRAREFLIRVKWLRVAGIAAGAGLSMATGVPPAGVLGTILAAGKGLLDGQVTEEDAKKVQEAGGAIADESGNLLRPLGDTSPPQQIQDLRDHFQKTLEEMNVTLVVFIDDLDRCLPPTSIATLEAIRLFLFLPNTAFIIAADDRMIRQAVRAHFHGTELDDDLVTNYFDKLIQVPLRVPPLGTQDVRAYMMLLYVENSSLSDDEKERIRSAVCKQLSESWKGKRVDARFMDELIPNCPADLKSNLDLADRLAPLMSTAKQIAGNPRLIKRFLNTLSIRMSLARSQGVPVEETALAKMLLFERCADESAYSELLSNVNESETGKPAFLADWEKKAISGEALEDLKSPWNSDFVRDWLALEPGLADMDLRAIVHVSREHMPIITPSDQLSSEAAGIMEALIGLTKKKSAPLSDQVRSLPGKDVSLMMDRLLVRARQENQWGTPNVLFAILTVIDADESHAVKFAGFLGQIPVERLKAGIVPAIGSYQWAGSVLNKWKNNLSTPGPVKKAINALVENNKE</sequence>
<reference evidence="2" key="1">
    <citation type="submission" date="2019-02" db="EMBL/GenBank/DDBJ databases">
        <authorList>
            <person name="Gruber-Vodicka R. H."/>
            <person name="Seah K. B. B."/>
        </authorList>
    </citation>
    <scope>NUCLEOTIDE SEQUENCE</scope>
    <source>
        <strain evidence="2">BECK_DK161</strain>
    </source>
</reference>
<dbReference type="SUPFAM" id="SSF52540">
    <property type="entry name" value="P-loop containing nucleoside triphosphate hydrolases"/>
    <property type="match status" value="1"/>
</dbReference>
<dbReference type="EMBL" id="CAADEY010000111">
    <property type="protein sequence ID" value="VFJ63727.1"/>
    <property type="molecule type" value="Genomic_DNA"/>
</dbReference>
<organism evidence="2">
    <name type="scientific">Candidatus Kentrum sp. DK</name>
    <dbReference type="NCBI Taxonomy" id="2126562"/>
    <lineage>
        <taxon>Bacteria</taxon>
        <taxon>Pseudomonadati</taxon>
        <taxon>Pseudomonadota</taxon>
        <taxon>Gammaproteobacteria</taxon>
        <taxon>Candidatus Kentrum</taxon>
    </lineage>
</organism>
<dbReference type="InterPro" id="IPR052754">
    <property type="entry name" value="NTPase_KAP_P-loop"/>
</dbReference>
<dbReference type="InterPro" id="IPR011646">
    <property type="entry name" value="KAP_P-loop"/>
</dbReference>
<dbReference type="AlphaFoldDB" id="A0A450TAJ0"/>
<protein>
    <submittedName>
        <fullName evidence="2">Predicted P-loop ATPase, KAP-like</fullName>
    </submittedName>
</protein>
<dbReference type="PANTHER" id="PTHR22674:SF6">
    <property type="entry name" value="NTPASE KAP FAMILY P-LOOP DOMAIN-CONTAINING PROTEIN 1"/>
    <property type="match status" value="1"/>
</dbReference>
<dbReference type="InterPro" id="IPR027417">
    <property type="entry name" value="P-loop_NTPase"/>
</dbReference>
<dbReference type="PANTHER" id="PTHR22674">
    <property type="entry name" value="NTPASE, KAP FAMILY P-LOOP DOMAIN-CONTAINING 1"/>
    <property type="match status" value="1"/>
</dbReference>
<feature type="domain" description="KAP NTPase" evidence="1">
    <location>
        <begin position="14"/>
        <end position="384"/>
    </location>
</feature>
<evidence type="ECO:0000313" key="2">
    <source>
        <dbReference type="EMBL" id="VFJ63727.1"/>
    </source>
</evidence>
<evidence type="ECO:0000259" key="1">
    <source>
        <dbReference type="Pfam" id="PF07693"/>
    </source>
</evidence>
<dbReference type="Pfam" id="PF07693">
    <property type="entry name" value="KAP_NTPase"/>
    <property type="match status" value="1"/>
</dbReference>
<accession>A0A450TAJ0</accession>
<gene>
    <name evidence="2" type="ORF">BECKDK2373C_GA0170839_11116</name>
</gene>
<name>A0A450TAJ0_9GAMM</name>
<proteinExistence type="predicted"/>